<evidence type="ECO:0000256" key="1">
    <source>
        <dbReference type="SAM" id="Phobius"/>
    </source>
</evidence>
<evidence type="ECO:0000313" key="3">
    <source>
        <dbReference type="Proteomes" id="UP000184510"/>
    </source>
</evidence>
<feature type="transmembrane region" description="Helical" evidence="1">
    <location>
        <begin position="12"/>
        <end position="31"/>
    </location>
</feature>
<dbReference type="EMBL" id="FQYR01000002">
    <property type="protein sequence ID" value="SHI52096.1"/>
    <property type="molecule type" value="Genomic_DNA"/>
</dbReference>
<proteinExistence type="predicted"/>
<protein>
    <submittedName>
        <fullName evidence="2">Uncharacterized protein</fullName>
    </submittedName>
</protein>
<keyword evidence="1" id="KW-0472">Membrane</keyword>
<name>A0A1M6BTN0_9BACT</name>
<accession>A0A1M6BTN0</accession>
<evidence type="ECO:0000313" key="2">
    <source>
        <dbReference type="EMBL" id="SHI52096.1"/>
    </source>
</evidence>
<dbReference type="RefSeq" id="WP_143157740.1">
    <property type="nucleotide sequence ID" value="NZ_FQYR01000002.1"/>
</dbReference>
<feature type="transmembrane region" description="Helical" evidence="1">
    <location>
        <begin position="128"/>
        <end position="149"/>
    </location>
</feature>
<sequence length="160" mass="18323">MTEAADRPDKKARFPWWTIPLIALASIRFEYNTESGSQLQFDGMITFLLVLTIVAICLVIGIIKKGQRVLLVRGLISQIPQSRFWMALPLVVFLPAIGYRSVSGLLSPDDPNQPYHYQWDFQWGAHPLHIWFIVGTIILLFLHTTSLTIKEMERTALQKD</sequence>
<keyword evidence="1" id="KW-1133">Transmembrane helix</keyword>
<gene>
    <name evidence="2" type="ORF">SAMN02745181_0306</name>
</gene>
<dbReference type="STRING" id="1123071.SAMN02745181_0306"/>
<dbReference type="InParanoid" id="A0A1M6BTN0"/>
<feature type="transmembrane region" description="Helical" evidence="1">
    <location>
        <begin position="84"/>
        <end position="102"/>
    </location>
</feature>
<reference evidence="2 3" key="1">
    <citation type="submission" date="2016-11" db="EMBL/GenBank/DDBJ databases">
        <authorList>
            <person name="Jaros S."/>
            <person name="Januszkiewicz K."/>
            <person name="Wedrychowicz H."/>
        </authorList>
    </citation>
    <scope>NUCLEOTIDE SEQUENCE [LARGE SCALE GENOMIC DNA]</scope>
    <source>
        <strain evidence="2 3">DSM 18772</strain>
    </source>
</reference>
<dbReference type="AlphaFoldDB" id="A0A1M6BTN0"/>
<keyword evidence="1" id="KW-0812">Transmembrane</keyword>
<dbReference type="Proteomes" id="UP000184510">
    <property type="component" value="Unassembled WGS sequence"/>
</dbReference>
<organism evidence="2 3">
    <name type="scientific">Rubritalea squalenifaciens DSM 18772</name>
    <dbReference type="NCBI Taxonomy" id="1123071"/>
    <lineage>
        <taxon>Bacteria</taxon>
        <taxon>Pseudomonadati</taxon>
        <taxon>Verrucomicrobiota</taxon>
        <taxon>Verrucomicrobiia</taxon>
        <taxon>Verrucomicrobiales</taxon>
        <taxon>Rubritaleaceae</taxon>
        <taxon>Rubritalea</taxon>
    </lineage>
</organism>
<keyword evidence="3" id="KW-1185">Reference proteome</keyword>
<feature type="transmembrane region" description="Helical" evidence="1">
    <location>
        <begin position="43"/>
        <end position="63"/>
    </location>
</feature>